<keyword evidence="3" id="KW-1185">Reference proteome</keyword>
<evidence type="ECO:0000256" key="1">
    <source>
        <dbReference type="SAM" id="MobiDB-lite"/>
    </source>
</evidence>
<dbReference type="Proteomes" id="UP000025227">
    <property type="component" value="Unplaced"/>
</dbReference>
<gene>
    <name evidence="2" type="ORF">HCOI_00683800</name>
</gene>
<dbReference type="AlphaFoldDB" id="W6NA14"/>
<dbReference type="WBParaSite" id="HCON_00087200-00001">
    <property type="protein sequence ID" value="HCON_00087200-00001"/>
    <property type="gene ID" value="HCON_00087200"/>
</dbReference>
<feature type="region of interest" description="Disordered" evidence="1">
    <location>
        <begin position="1"/>
        <end position="29"/>
    </location>
</feature>
<name>W6NA14_HAECO</name>
<dbReference type="SUPFAM" id="SSF56672">
    <property type="entry name" value="DNA/RNA polymerases"/>
    <property type="match status" value="1"/>
</dbReference>
<dbReference type="InterPro" id="IPR043128">
    <property type="entry name" value="Rev_trsase/Diguanyl_cyclase"/>
</dbReference>
<reference evidence="2" key="2">
    <citation type="submission" date="2013-05" db="EMBL/GenBank/DDBJ databases">
        <title>The genome and transcriptome of Haemonchus contortus: a key model parasite for drug and vaccine discovery.</title>
        <authorList>
            <person name="Laing R."/>
            <person name="Kikuchi T."/>
            <person name="Martinelli A."/>
            <person name="Tsai I.J."/>
            <person name="Beech R.N."/>
            <person name="Redman E."/>
            <person name="Holroyd N."/>
            <person name="Bartley D.J."/>
            <person name="Beasley H."/>
            <person name="Britton C."/>
            <person name="Curran D."/>
            <person name="Devaney E."/>
            <person name="Gilabert A."/>
            <person name="Jackson F."/>
            <person name="Hunt M."/>
            <person name="Johnston S."/>
            <person name="Kryukov I."/>
            <person name="Li K."/>
            <person name="Morrison A.A."/>
            <person name="Reid A.J."/>
            <person name="Sargison N."/>
            <person name="Saunders G."/>
            <person name="Wasmuth J.D."/>
            <person name="Wolstenholme A."/>
            <person name="Berriman M."/>
            <person name="Gilleard J.S."/>
            <person name="Cotton J.A."/>
        </authorList>
    </citation>
    <scope>NUCLEOTIDE SEQUENCE [LARGE SCALE GENOMIC DNA]</scope>
    <source>
        <strain evidence="2">ISE/inbred ISE</strain>
    </source>
</reference>
<dbReference type="OrthoDB" id="5919961at2759"/>
<sequence>MPTNSRQNSDDAPRPRRHSGRNPDAHPVFRKKRPVPYAYVAALDEEIDRLLAEQVLSPVAYSAWAAPIVVVKKTNATLRLCADFSTGLNDALMLHQHPLPTPDDVFAKLNGGTAFTQIDLADAYLQIEVGDEAKELLTINTHRGLPDPAKIEVIRKMPHPTVVGRCDRWDAQLLWTLHQRSATTACTVGRIAEEECPVQMVC</sequence>
<reference evidence="2" key="1">
    <citation type="submission" date="2013-03" db="EMBL/GenBank/DDBJ databases">
        <authorList>
            <person name="Aslett M."/>
        </authorList>
    </citation>
    <scope>NUCLEOTIDE SEQUENCE [LARGE SCALE GENOMIC DNA]</scope>
    <source>
        <strain evidence="2">ISE/inbred ISE</strain>
    </source>
</reference>
<dbReference type="PANTHER" id="PTHR37984:SF5">
    <property type="entry name" value="PROTEIN NYNRIN-LIKE"/>
    <property type="match status" value="1"/>
</dbReference>
<dbReference type="InterPro" id="IPR043502">
    <property type="entry name" value="DNA/RNA_pol_sf"/>
</dbReference>
<protein>
    <submittedName>
        <fullName evidence="2">Uncharacterized protein K02A2.6-like</fullName>
    </submittedName>
</protein>
<dbReference type="OMA" id="WIANVIL"/>
<evidence type="ECO:0000313" key="2">
    <source>
        <dbReference type="EMBL" id="CDL94138.1"/>
    </source>
</evidence>
<dbReference type="Gene3D" id="3.30.70.270">
    <property type="match status" value="1"/>
</dbReference>
<organism evidence="2">
    <name type="scientific">Haemonchus contortus</name>
    <name type="common">Barber pole worm</name>
    <dbReference type="NCBI Taxonomy" id="6289"/>
    <lineage>
        <taxon>Eukaryota</taxon>
        <taxon>Metazoa</taxon>
        <taxon>Ecdysozoa</taxon>
        <taxon>Nematoda</taxon>
        <taxon>Chromadorea</taxon>
        <taxon>Rhabditida</taxon>
        <taxon>Rhabditina</taxon>
        <taxon>Rhabditomorpha</taxon>
        <taxon>Strongyloidea</taxon>
        <taxon>Trichostrongylidae</taxon>
        <taxon>Haemonchus</taxon>
    </lineage>
</organism>
<dbReference type="Gene3D" id="3.10.10.10">
    <property type="entry name" value="HIV Type 1 Reverse Transcriptase, subunit A, domain 1"/>
    <property type="match status" value="1"/>
</dbReference>
<dbReference type="PANTHER" id="PTHR37984">
    <property type="entry name" value="PROTEIN CBG26694"/>
    <property type="match status" value="1"/>
</dbReference>
<accession>W6NA14</accession>
<evidence type="ECO:0000313" key="3">
    <source>
        <dbReference type="Proteomes" id="UP000025227"/>
    </source>
</evidence>
<evidence type="ECO:0000313" key="4">
    <source>
        <dbReference type="WBParaSite" id="HCON_00087200-00001"/>
    </source>
</evidence>
<reference evidence="4" key="3">
    <citation type="submission" date="2020-12" db="UniProtKB">
        <authorList>
            <consortium name="WormBaseParasite"/>
        </authorList>
    </citation>
    <scope>IDENTIFICATION</scope>
    <source>
        <strain evidence="4">MHco3</strain>
    </source>
</reference>
<proteinExistence type="predicted"/>
<dbReference type="EMBL" id="CAVP010055536">
    <property type="protein sequence ID" value="CDL94138.1"/>
    <property type="molecule type" value="Genomic_DNA"/>
</dbReference>
<dbReference type="InterPro" id="IPR050951">
    <property type="entry name" value="Retrovirus_Pol_polyprotein"/>
</dbReference>